<dbReference type="KEGG" id="sav:SAV1564"/>
<dbReference type="PANTHER" id="PTHR48108:SF32">
    <property type="entry name" value="TRANSCRIPTIONAL REPRESSOR CCPN"/>
    <property type="match status" value="1"/>
</dbReference>
<keyword evidence="1" id="KW-0677">Repeat</keyword>
<dbReference type="InterPro" id="IPR000644">
    <property type="entry name" value="CBS_dom"/>
</dbReference>
<evidence type="ECO:0000259" key="3">
    <source>
        <dbReference type="PROSITE" id="PS51371"/>
    </source>
</evidence>
<dbReference type="Gene3D" id="3.10.580.10">
    <property type="entry name" value="CBS-domain"/>
    <property type="match status" value="1"/>
</dbReference>
<dbReference type="SMART" id="SM00116">
    <property type="entry name" value="CBS"/>
    <property type="match status" value="2"/>
</dbReference>
<evidence type="ECO:0000313" key="4">
    <source>
        <dbReference type="EMBL" id="BAB57726.1"/>
    </source>
</evidence>
<reference evidence="4 5" key="1">
    <citation type="journal article" date="2001" name="Lancet">
        <title>Whole genome sequencing of meticillin-resistant Staphylococcus aureus.</title>
        <authorList>
            <person name="Kuroda M."/>
            <person name="Ohta T."/>
            <person name="Uchiyama I."/>
            <person name="Baba T."/>
            <person name="Yuzawa H."/>
            <person name="Kobayashi I."/>
            <person name="Cui L."/>
            <person name="Oguchi A."/>
            <person name="Aoki K."/>
            <person name="Nagai Y."/>
            <person name="Lian J."/>
            <person name="Ito T."/>
            <person name="Kanamori M."/>
            <person name="Matsumaru H."/>
            <person name="Maruyama A."/>
            <person name="Murakami H."/>
            <person name="Hosoyama A."/>
            <person name="Mizutani-Ui Y."/>
            <person name="Takahashi N.K."/>
            <person name="Sawano T."/>
            <person name="Inoue R."/>
            <person name="Kaito C."/>
            <person name="Sekimizu K."/>
            <person name="Hirakawa H."/>
            <person name="Kuhara S."/>
            <person name="Goto S."/>
            <person name="Yabuzaki J."/>
            <person name="Kanehisa M."/>
            <person name="Yamashita A."/>
            <person name="Oshima K."/>
            <person name="Furuya K."/>
            <person name="Yoshino C."/>
            <person name="Shiba T."/>
            <person name="Hattori M."/>
            <person name="Ogasawara N."/>
            <person name="Hayashi H."/>
            <person name="Hiramatsu K."/>
        </authorList>
    </citation>
    <scope>NUCLEOTIDE SEQUENCE [LARGE SCALE GENOMIC DNA]</scope>
    <source>
        <strain evidence="5">Mu50 / ATCC 700699</strain>
    </source>
</reference>
<feature type="domain" description="CBS" evidence="3">
    <location>
        <begin position="80"/>
        <end position="136"/>
    </location>
</feature>
<dbReference type="FunFam" id="1.10.10.10:FF:000257">
    <property type="entry name" value="Transcriptional repressor CcpN"/>
    <property type="match status" value="1"/>
</dbReference>
<organism evidence="4 5">
    <name type="scientific">Staphylococcus aureus (strain Mu50 / ATCC 700699)</name>
    <dbReference type="NCBI Taxonomy" id="158878"/>
    <lineage>
        <taxon>Bacteria</taxon>
        <taxon>Bacillati</taxon>
        <taxon>Bacillota</taxon>
        <taxon>Bacilli</taxon>
        <taxon>Bacillales</taxon>
        <taxon>Staphylococcaceae</taxon>
        <taxon>Staphylococcus</taxon>
    </lineage>
</organism>
<protein>
    <recommendedName>
        <fullName evidence="3">CBS domain-containing protein</fullName>
    </recommendedName>
</protein>
<dbReference type="Gene3D" id="1.10.10.10">
    <property type="entry name" value="Winged helix-like DNA-binding domain superfamily/Winged helix DNA-binding domain"/>
    <property type="match status" value="1"/>
</dbReference>
<dbReference type="PhylomeDB" id="A0A0H3JZN1"/>
<dbReference type="Proteomes" id="UP000002481">
    <property type="component" value="Chromosome"/>
</dbReference>
<evidence type="ECO:0000256" key="2">
    <source>
        <dbReference type="PROSITE-ProRule" id="PRU00703"/>
    </source>
</evidence>
<dbReference type="CDD" id="cd04617">
    <property type="entry name" value="CBS_pair_CcpN"/>
    <property type="match status" value="1"/>
</dbReference>
<dbReference type="InterPro" id="IPR036388">
    <property type="entry name" value="WH-like_DNA-bd_sf"/>
</dbReference>
<name>A0A0H3JZN1_STAAM</name>
<dbReference type="PROSITE" id="PS51371">
    <property type="entry name" value="CBS"/>
    <property type="match status" value="2"/>
</dbReference>
<evidence type="ECO:0000313" key="5">
    <source>
        <dbReference type="Proteomes" id="UP000002481"/>
    </source>
</evidence>
<evidence type="ECO:0000256" key="1">
    <source>
        <dbReference type="ARBA" id="ARBA00022737"/>
    </source>
</evidence>
<dbReference type="InterPro" id="IPR046342">
    <property type="entry name" value="CBS_dom_sf"/>
</dbReference>
<dbReference type="AlphaFoldDB" id="A0A0H3JZN1"/>
<dbReference type="EMBL" id="BA000017">
    <property type="protein sequence ID" value="BAB57726.1"/>
    <property type="molecule type" value="Genomic_DNA"/>
</dbReference>
<dbReference type="InterPro" id="IPR051462">
    <property type="entry name" value="CBS_domain-containing"/>
</dbReference>
<feature type="domain" description="CBS" evidence="3">
    <location>
        <begin position="145"/>
        <end position="207"/>
    </location>
</feature>
<dbReference type="SUPFAM" id="SSF46785">
    <property type="entry name" value="Winged helix' DNA-binding domain"/>
    <property type="match status" value="1"/>
</dbReference>
<dbReference type="RefSeq" id="WP_001797828.1">
    <property type="nucleotide sequence ID" value="NC_002758.2"/>
</dbReference>
<dbReference type="InterPro" id="IPR013196">
    <property type="entry name" value="HTH_11"/>
</dbReference>
<dbReference type="SUPFAM" id="SSF54631">
    <property type="entry name" value="CBS-domain pair"/>
    <property type="match status" value="1"/>
</dbReference>
<dbReference type="HOGENOM" id="CLU_090663_1_0_9"/>
<dbReference type="InterPro" id="IPR016842">
    <property type="entry name" value="UCP026546_HTH-CBS"/>
</dbReference>
<accession>A0A0H3JZN1</accession>
<dbReference type="PANTHER" id="PTHR48108">
    <property type="entry name" value="CBS DOMAIN-CONTAINING PROTEIN CBSX2, CHLOROPLASTIC"/>
    <property type="match status" value="1"/>
</dbReference>
<sequence length="207" mass="23709">MELSQRQERIIEIVKTKGPITGEQIADKLNLTRATLRPDLAILTMSGFLEARPRVGYYYSGKSKGKFFNEKLRQFEVKDYMSQPVVLRENTTVYDAICTIFLEDVSTLFIINEDNDFVGVCSRKDLLRASMIGADIHTVPISVNMTRMPNVTYLEESELVIYAADRMIEKEIDSIPIVRKKDNQKYEVIGRISKTTIAKLLVALYKE</sequence>
<dbReference type="Pfam" id="PF08279">
    <property type="entry name" value="HTH_11"/>
    <property type="match status" value="1"/>
</dbReference>
<dbReference type="InterPro" id="IPR036390">
    <property type="entry name" value="WH_DNA-bd_sf"/>
</dbReference>
<keyword evidence="2" id="KW-0129">CBS domain</keyword>
<dbReference type="PIRSF" id="PIRSF026546">
    <property type="entry name" value="UCP026546_CBS_YqzB"/>
    <property type="match status" value="1"/>
</dbReference>
<dbReference type="Pfam" id="PF00571">
    <property type="entry name" value="CBS"/>
    <property type="match status" value="2"/>
</dbReference>
<proteinExistence type="predicted"/>
<gene>
    <name evidence="4" type="ordered locus">SAV1564</name>
</gene>